<dbReference type="AlphaFoldDB" id="X1GI68"/>
<reference evidence="3" key="1">
    <citation type="journal article" date="2014" name="Front. Microbiol.">
        <title>High frequency of phylogenetically diverse reductive dehalogenase-homologous genes in deep subseafloor sedimentary metagenomes.</title>
        <authorList>
            <person name="Kawai M."/>
            <person name="Futagami T."/>
            <person name="Toyoda A."/>
            <person name="Takaki Y."/>
            <person name="Nishi S."/>
            <person name="Hori S."/>
            <person name="Arai W."/>
            <person name="Tsubouchi T."/>
            <person name="Morono Y."/>
            <person name="Uchiyama I."/>
            <person name="Ito T."/>
            <person name="Fujiyama A."/>
            <person name="Inagaki F."/>
            <person name="Takami H."/>
        </authorList>
    </citation>
    <scope>NUCLEOTIDE SEQUENCE</scope>
    <source>
        <strain evidence="3">Expedition CK06-06</strain>
    </source>
</reference>
<dbReference type="InterPro" id="IPR002320">
    <property type="entry name" value="Thr-tRNA-ligase_IIa"/>
</dbReference>
<name>X1GI68_9ZZZZ</name>
<accession>X1GI68</accession>
<dbReference type="GO" id="GO:0004829">
    <property type="term" value="F:threonine-tRNA ligase activity"/>
    <property type="evidence" value="ECO:0007669"/>
    <property type="project" value="InterPro"/>
</dbReference>
<organism evidence="3">
    <name type="scientific">marine sediment metagenome</name>
    <dbReference type="NCBI Taxonomy" id="412755"/>
    <lineage>
        <taxon>unclassified sequences</taxon>
        <taxon>metagenomes</taxon>
        <taxon>ecological metagenomes</taxon>
    </lineage>
</organism>
<feature type="non-terminal residue" evidence="3">
    <location>
        <position position="1"/>
    </location>
</feature>
<dbReference type="PANTHER" id="PTHR11451:SF44">
    <property type="entry name" value="THREONINE--TRNA LIGASE, CHLOROPLASTIC_MITOCHONDRIAL 2"/>
    <property type="match status" value="1"/>
</dbReference>
<keyword evidence="1" id="KW-0648">Protein biosynthesis</keyword>
<feature type="domain" description="Anticodon-binding" evidence="2">
    <location>
        <begin position="45"/>
        <end position="104"/>
    </location>
</feature>
<sequence length="106" mass="12274">YIASDGKKKRVVMIHRVVLGTMERFLGVLIEHWGGAFPVWLSPVQVRILTVTNKEDSFATRIFQRMRDEGIRVEIDDRNEMLGHKVREAQLDKIPYMLIIGAKEPL</sequence>
<dbReference type="SUPFAM" id="SSF52954">
    <property type="entry name" value="Class II aaRS ABD-related"/>
    <property type="match status" value="1"/>
</dbReference>
<comment type="caution">
    <text evidence="3">The sequence shown here is derived from an EMBL/GenBank/DDBJ whole genome shotgun (WGS) entry which is preliminary data.</text>
</comment>
<dbReference type="InterPro" id="IPR004154">
    <property type="entry name" value="Anticodon-bd"/>
</dbReference>
<evidence type="ECO:0000256" key="1">
    <source>
        <dbReference type="ARBA" id="ARBA00022917"/>
    </source>
</evidence>
<protein>
    <recommendedName>
        <fullName evidence="2">Anticodon-binding domain-containing protein</fullName>
    </recommendedName>
</protein>
<dbReference type="InterPro" id="IPR045864">
    <property type="entry name" value="aa-tRNA-synth_II/BPL/LPL"/>
</dbReference>
<dbReference type="InterPro" id="IPR036621">
    <property type="entry name" value="Anticodon-bd_dom_sf"/>
</dbReference>
<dbReference type="Gene3D" id="3.40.50.800">
    <property type="entry name" value="Anticodon-binding domain"/>
    <property type="match status" value="1"/>
</dbReference>
<dbReference type="GO" id="GO:0005737">
    <property type="term" value="C:cytoplasm"/>
    <property type="evidence" value="ECO:0007669"/>
    <property type="project" value="InterPro"/>
</dbReference>
<dbReference type="GO" id="GO:0006435">
    <property type="term" value="P:threonyl-tRNA aminoacylation"/>
    <property type="evidence" value="ECO:0007669"/>
    <property type="project" value="InterPro"/>
</dbReference>
<dbReference type="GO" id="GO:0005524">
    <property type="term" value="F:ATP binding"/>
    <property type="evidence" value="ECO:0007669"/>
    <property type="project" value="InterPro"/>
</dbReference>
<dbReference type="PRINTS" id="PR01047">
    <property type="entry name" value="TRNASYNTHTHR"/>
</dbReference>
<dbReference type="Pfam" id="PF03129">
    <property type="entry name" value="HGTP_anticodon"/>
    <property type="match status" value="1"/>
</dbReference>
<gene>
    <name evidence="3" type="ORF">S03H2_14522</name>
</gene>
<evidence type="ECO:0000313" key="3">
    <source>
        <dbReference type="EMBL" id="GAH44505.1"/>
    </source>
</evidence>
<dbReference type="PANTHER" id="PTHR11451">
    <property type="entry name" value="THREONINE-TRNA LIGASE"/>
    <property type="match status" value="1"/>
</dbReference>
<dbReference type="Gene3D" id="3.30.930.10">
    <property type="entry name" value="Bira Bifunctional Protein, Domain 2"/>
    <property type="match status" value="1"/>
</dbReference>
<proteinExistence type="predicted"/>
<dbReference type="EMBL" id="BARU01007368">
    <property type="protein sequence ID" value="GAH44505.1"/>
    <property type="molecule type" value="Genomic_DNA"/>
</dbReference>
<evidence type="ECO:0000259" key="2">
    <source>
        <dbReference type="Pfam" id="PF03129"/>
    </source>
</evidence>